<dbReference type="InterPro" id="IPR029044">
    <property type="entry name" value="Nucleotide-diphossugar_trans"/>
</dbReference>
<protein>
    <recommendedName>
        <fullName evidence="5">Glycosyltransferase 2-like domain-containing protein</fullName>
    </recommendedName>
</protein>
<dbReference type="OrthoDB" id="119253at2"/>
<organism evidence="6 8">
    <name type="scientific">Bacillus canaveralius</name>
    <dbReference type="NCBI Taxonomy" id="1403243"/>
    <lineage>
        <taxon>Bacteria</taxon>
        <taxon>Bacillati</taxon>
        <taxon>Bacillota</taxon>
        <taxon>Bacilli</taxon>
        <taxon>Bacillales</taxon>
        <taxon>Bacillaceae</taxon>
        <taxon>Bacillus</taxon>
    </lineage>
</organism>
<sequence length="284" mass="33456">MKMTIVVVVYNQKIEECKTFQTLKLNMFDKVERLIDVEFLLYDNSQQKQQFYANDYKGISISYIHDPRNAGIAAAYNYAWSVAKERGNEWLLLLDHDTEITNEYVDHIMNLQETESVVAAVVPKIKYDNKMISPVYSNTLRPLLSDKPSEGIQNQPIMAINSGSLLRVSFLNEIGGFNNDFPLDYLDHWLFYEIYAKGHKVRVLDVSLEHDLSVMDYSNVSGKRYLSILNSEFNFYKNYKSDLYKSYKKQLLKRLLKQILFVKNKNIAFYTFCRLFDVERMWMK</sequence>
<feature type="domain" description="Glycosyltransferase 2-like" evidence="5">
    <location>
        <begin position="43"/>
        <end position="174"/>
    </location>
</feature>
<dbReference type="Pfam" id="PF00535">
    <property type="entry name" value="Glycos_transf_2"/>
    <property type="match status" value="1"/>
</dbReference>
<keyword evidence="3" id="KW-0328">Glycosyltransferase</keyword>
<keyword evidence="4" id="KW-0808">Transferase</keyword>
<dbReference type="Gene3D" id="3.90.550.10">
    <property type="entry name" value="Spore Coat Polysaccharide Biosynthesis Protein SpsA, Chain A"/>
    <property type="match status" value="1"/>
</dbReference>
<dbReference type="RefSeq" id="WP_101577163.1">
    <property type="nucleotide sequence ID" value="NZ_PGVA01000023.1"/>
</dbReference>
<name>A0A2N5GMN5_9BACI</name>
<dbReference type="EMBL" id="PGVD01000050">
    <property type="protein sequence ID" value="PLR94059.1"/>
    <property type="molecule type" value="Genomic_DNA"/>
</dbReference>
<dbReference type="InterPro" id="IPR001173">
    <property type="entry name" value="Glyco_trans_2-like"/>
</dbReference>
<dbReference type="PANTHER" id="PTHR43179:SF12">
    <property type="entry name" value="GALACTOFURANOSYLTRANSFERASE GLFT2"/>
    <property type="match status" value="1"/>
</dbReference>
<dbReference type="AlphaFoldDB" id="A0A2N5GMN5"/>
<dbReference type="SUPFAM" id="SSF53448">
    <property type="entry name" value="Nucleotide-diphospho-sugar transferases"/>
    <property type="match status" value="1"/>
</dbReference>
<dbReference type="EMBL" id="PGVA01000023">
    <property type="protein sequence ID" value="PLR83141.1"/>
    <property type="molecule type" value="Genomic_DNA"/>
</dbReference>
<evidence type="ECO:0000256" key="3">
    <source>
        <dbReference type="ARBA" id="ARBA00022676"/>
    </source>
</evidence>
<gene>
    <name evidence="6" type="ORF">CU635_09665</name>
    <name evidence="7" type="ORF">CVD25_16590</name>
</gene>
<evidence type="ECO:0000256" key="2">
    <source>
        <dbReference type="ARBA" id="ARBA00006739"/>
    </source>
</evidence>
<proteinExistence type="inferred from homology"/>
<dbReference type="Proteomes" id="UP000234951">
    <property type="component" value="Unassembled WGS sequence"/>
</dbReference>
<evidence type="ECO:0000313" key="6">
    <source>
        <dbReference type="EMBL" id="PLR83141.1"/>
    </source>
</evidence>
<evidence type="ECO:0000256" key="4">
    <source>
        <dbReference type="ARBA" id="ARBA00022679"/>
    </source>
</evidence>
<dbReference type="PANTHER" id="PTHR43179">
    <property type="entry name" value="RHAMNOSYLTRANSFERASE WBBL"/>
    <property type="match status" value="1"/>
</dbReference>
<evidence type="ECO:0000259" key="5">
    <source>
        <dbReference type="Pfam" id="PF00535"/>
    </source>
</evidence>
<comment type="caution">
    <text evidence="6">The sequence shown here is derived from an EMBL/GenBank/DDBJ whole genome shotgun (WGS) entry which is preliminary data.</text>
</comment>
<reference evidence="6 8" key="1">
    <citation type="submission" date="2017-11" db="EMBL/GenBank/DDBJ databases">
        <title>Comparitive Functional Genomics of Dry Heat Resistant strains isolated from the Viking Spacecraft.</title>
        <authorList>
            <person name="Seuylemezian A."/>
            <person name="Cooper K."/>
            <person name="Vaishampayan P."/>
        </authorList>
    </citation>
    <scope>NUCLEOTIDE SEQUENCE [LARGE SCALE GENOMIC DNA]</scope>
    <source>
        <strain evidence="6 8">M4.6</strain>
    </source>
</reference>
<evidence type="ECO:0000256" key="1">
    <source>
        <dbReference type="ARBA" id="ARBA00004776"/>
    </source>
</evidence>
<comment type="similarity">
    <text evidence="2">Belongs to the glycosyltransferase 2 family.</text>
</comment>
<comment type="pathway">
    <text evidence="1">Cell wall biogenesis; cell wall polysaccharide biosynthesis.</text>
</comment>
<evidence type="ECO:0000313" key="9">
    <source>
        <dbReference type="Proteomes" id="UP000235114"/>
    </source>
</evidence>
<keyword evidence="9" id="KW-1185">Reference proteome</keyword>
<accession>A0A2N5GMN5</accession>
<dbReference type="GO" id="GO:0016757">
    <property type="term" value="F:glycosyltransferase activity"/>
    <property type="evidence" value="ECO:0007669"/>
    <property type="project" value="UniProtKB-KW"/>
</dbReference>
<dbReference type="Proteomes" id="UP000235114">
    <property type="component" value="Unassembled WGS sequence"/>
</dbReference>
<evidence type="ECO:0000313" key="8">
    <source>
        <dbReference type="Proteomes" id="UP000234951"/>
    </source>
</evidence>
<evidence type="ECO:0000313" key="7">
    <source>
        <dbReference type="EMBL" id="PLR94059.1"/>
    </source>
</evidence>
<reference evidence="7 9" key="2">
    <citation type="submission" date="2017-12" db="EMBL/GenBank/DDBJ databases">
        <title>Comparative Functional Genomics of Dry Heat Resistant strains isolated from the Viking Spacecraft.</title>
        <authorList>
            <person name="Seuylemezian A."/>
            <person name="Cooper K."/>
            <person name="Vaishampayan P."/>
        </authorList>
    </citation>
    <scope>NUCLEOTIDE SEQUENCE [LARGE SCALE GENOMIC DNA]</scope>
    <source>
        <strain evidence="7 9">ATCC 29669</strain>
    </source>
</reference>